<dbReference type="SMART" id="SM00980">
    <property type="entry name" value="THAP"/>
    <property type="match status" value="1"/>
</dbReference>
<evidence type="ECO:0000256" key="5">
    <source>
        <dbReference type="PROSITE-ProRule" id="PRU00309"/>
    </source>
</evidence>
<dbReference type="Proteomes" id="UP001152759">
    <property type="component" value="Chromosome 10"/>
</dbReference>
<keyword evidence="1" id="KW-0479">Metal-binding</keyword>
<evidence type="ECO:0000256" key="3">
    <source>
        <dbReference type="ARBA" id="ARBA00022833"/>
    </source>
</evidence>
<accession>A0A9N9ZZA1</accession>
<evidence type="ECO:0000313" key="9">
    <source>
        <dbReference type="Proteomes" id="UP001152759"/>
    </source>
</evidence>
<keyword evidence="9" id="KW-1185">Reference proteome</keyword>
<dbReference type="Pfam" id="PF05485">
    <property type="entry name" value="THAP"/>
    <property type="match status" value="1"/>
</dbReference>
<organism evidence="8 9">
    <name type="scientific">Bemisia tabaci</name>
    <name type="common">Sweetpotato whitefly</name>
    <name type="synonym">Aleurodes tabaci</name>
    <dbReference type="NCBI Taxonomy" id="7038"/>
    <lineage>
        <taxon>Eukaryota</taxon>
        <taxon>Metazoa</taxon>
        <taxon>Ecdysozoa</taxon>
        <taxon>Arthropoda</taxon>
        <taxon>Hexapoda</taxon>
        <taxon>Insecta</taxon>
        <taxon>Pterygota</taxon>
        <taxon>Neoptera</taxon>
        <taxon>Paraneoptera</taxon>
        <taxon>Hemiptera</taxon>
        <taxon>Sternorrhyncha</taxon>
        <taxon>Aleyrodoidea</taxon>
        <taxon>Aleyrodidae</taxon>
        <taxon>Aleyrodinae</taxon>
        <taxon>Bemisia</taxon>
    </lineage>
</organism>
<keyword evidence="2 5" id="KW-0863">Zinc-finger</keyword>
<keyword evidence="4 5" id="KW-0238">DNA-binding</keyword>
<evidence type="ECO:0000256" key="2">
    <source>
        <dbReference type="ARBA" id="ARBA00022771"/>
    </source>
</evidence>
<dbReference type="SUPFAM" id="SSF57716">
    <property type="entry name" value="Glucocorticoid receptor-like (DNA-binding domain)"/>
    <property type="match status" value="1"/>
</dbReference>
<dbReference type="EMBL" id="OU963871">
    <property type="protein sequence ID" value="CAH0382845.1"/>
    <property type="molecule type" value="Genomic_DNA"/>
</dbReference>
<feature type="compositionally biased region" description="Basic and acidic residues" evidence="6">
    <location>
        <begin position="214"/>
        <end position="232"/>
    </location>
</feature>
<evidence type="ECO:0000313" key="8">
    <source>
        <dbReference type="EMBL" id="CAH0382845.1"/>
    </source>
</evidence>
<keyword evidence="3" id="KW-0862">Zinc</keyword>
<feature type="domain" description="THAP-type" evidence="7">
    <location>
        <begin position="8"/>
        <end position="101"/>
    </location>
</feature>
<evidence type="ECO:0000259" key="7">
    <source>
        <dbReference type="PROSITE" id="PS50950"/>
    </source>
</evidence>
<evidence type="ECO:0000256" key="4">
    <source>
        <dbReference type="ARBA" id="ARBA00023125"/>
    </source>
</evidence>
<dbReference type="PROSITE" id="PS50950">
    <property type="entry name" value="ZF_THAP"/>
    <property type="match status" value="1"/>
</dbReference>
<feature type="compositionally biased region" description="Polar residues" evidence="6">
    <location>
        <begin position="191"/>
        <end position="213"/>
    </location>
</feature>
<dbReference type="AlphaFoldDB" id="A0A9N9ZZA1"/>
<evidence type="ECO:0000256" key="1">
    <source>
        <dbReference type="ARBA" id="ARBA00022723"/>
    </source>
</evidence>
<name>A0A9N9ZZA1_BEMTA</name>
<gene>
    <name evidence="8" type="ORF">BEMITA_LOCUS2343</name>
</gene>
<reference evidence="8" key="1">
    <citation type="submission" date="2021-12" db="EMBL/GenBank/DDBJ databases">
        <authorList>
            <person name="King R."/>
        </authorList>
    </citation>
    <scope>NUCLEOTIDE SEQUENCE</scope>
</reference>
<feature type="region of interest" description="Disordered" evidence="6">
    <location>
        <begin position="190"/>
        <end position="232"/>
    </location>
</feature>
<dbReference type="InterPro" id="IPR006612">
    <property type="entry name" value="THAP_Znf"/>
</dbReference>
<sequence length="232" mass="25739">MHEKVKYKLSRCFVPSCKNRPSAAGKSKLFFPVPKGEERNEWIRSCGRKSTSLVTTHIICEDHFTLEDDVTGYHSFVTAVRLGCPPPCKSKLKKGILPTKFGQDEANLSSNTISLTASSIKTETSPSNFQDPSPYNDAFPSPLADALDHRLNPEIESPSSLMNISPFQLTSSNNVMSGLSFESCNEIYPTNEATPSSHTSTETHYFTPSNTTGHHSEKRNTPVERDKPLRTE</sequence>
<evidence type="ECO:0000256" key="6">
    <source>
        <dbReference type="SAM" id="MobiDB-lite"/>
    </source>
</evidence>
<dbReference type="GO" id="GO:0008270">
    <property type="term" value="F:zinc ion binding"/>
    <property type="evidence" value="ECO:0007669"/>
    <property type="project" value="UniProtKB-KW"/>
</dbReference>
<protein>
    <recommendedName>
        <fullName evidence="7">THAP-type domain-containing protein</fullName>
    </recommendedName>
</protein>
<dbReference type="GO" id="GO:0003677">
    <property type="term" value="F:DNA binding"/>
    <property type="evidence" value="ECO:0007669"/>
    <property type="project" value="UniProtKB-UniRule"/>
</dbReference>
<proteinExistence type="predicted"/>